<reference evidence="9 10" key="1">
    <citation type="submission" date="2019-06" db="EMBL/GenBank/DDBJ databases">
        <title>Desulfobotulus mexicanus sp. nov., a novel sulfate-reducing bacterium isolated from the sediment of an alkaline crater lake in Mexico.</title>
        <authorList>
            <person name="Hirschler-Rea A."/>
        </authorList>
    </citation>
    <scope>NUCLEOTIDE SEQUENCE [LARGE SCALE GENOMIC DNA]</scope>
    <source>
        <strain evidence="9 10">PAR22N</strain>
    </source>
</reference>
<feature type="transmembrane region" description="Helical" evidence="7">
    <location>
        <begin position="419"/>
        <end position="446"/>
    </location>
</feature>
<evidence type="ECO:0000256" key="3">
    <source>
        <dbReference type="ARBA" id="ARBA00022801"/>
    </source>
</evidence>
<feature type="coiled-coil region" evidence="6">
    <location>
        <begin position="475"/>
        <end position="532"/>
    </location>
</feature>
<evidence type="ECO:0000256" key="6">
    <source>
        <dbReference type="SAM" id="Coils"/>
    </source>
</evidence>
<sequence>MFTQQEWILSRLPEIKSIFEKYERPAEELDNLEKEVQNFKVRLPLIGPFSAGKSTLINTLLGQDLLAIEIDPTTALPAEIHYAEQKRFSLCLEDESLIDITESDLKAPQTEHLNKKPLYVKAELTSEKLKNFPHLCLVDMPGWDSGIKAHSTAIDNYISRSLAYAIVIPAGDGTLRDSIRVLLTELDFYSVPVFVFISKSEKSLPEDIAAIKEQIRIEIAGIMKNAPFRVATISSRKKEIAPFLESLQQLENQSEAIFNTNCHRLFGKRLQMMDDYLNTLLNEENLSAEEISLKQEDMRNEMDAFKKDMKRQTRELNDQIEPSARRILDLIKADLHNSLERLTDASLHNGDMEGIVGQIVRNATTKGMETEFHPKLKKYIKKLGDTLSSTIPSSFKANFGEMEEGHNLDSLHTGVQGSMALLLLVKSLPVINIIAPLLVGLVTFLFGKTSREEKLAIKREEAKQQILHNLIPGVLQKLNISLVQALEELTEKVERDFKKRLDEQQENMKSAFEALSRDLQQSEEAFKAKQKAIMQDRATLHEIMSRLERAAA</sequence>
<comment type="subcellular location">
    <subcellularLocation>
        <location evidence="1">Membrane</location>
    </subcellularLocation>
</comment>
<proteinExistence type="predicted"/>
<dbReference type="Pfam" id="PF00350">
    <property type="entry name" value="Dynamin_N"/>
    <property type="match status" value="1"/>
</dbReference>
<keyword evidence="10" id="KW-1185">Reference proteome</keyword>
<dbReference type="GO" id="GO:0016020">
    <property type="term" value="C:membrane"/>
    <property type="evidence" value="ECO:0007669"/>
    <property type="project" value="UniProtKB-SubCell"/>
</dbReference>
<evidence type="ECO:0000256" key="7">
    <source>
        <dbReference type="SAM" id="Phobius"/>
    </source>
</evidence>
<keyword evidence="2" id="KW-0547">Nucleotide-binding</keyword>
<feature type="coiled-coil region" evidence="6">
    <location>
        <begin position="288"/>
        <end position="315"/>
    </location>
</feature>
<dbReference type="EMBL" id="VDMB01000011">
    <property type="protein sequence ID" value="TYT74464.1"/>
    <property type="molecule type" value="Genomic_DNA"/>
</dbReference>
<keyword evidence="7" id="KW-1133">Transmembrane helix</keyword>
<comment type="caution">
    <text evidence="9">The sequence shown here is derived from an EMBL/GenBank/DDBJ whole genome shotgun (WGS) entry which is preliminary data.</text>
</comment>
<gene>
    <name evidence="9" type="ORF">FIM25_09940</name>
</gene>
<evidence type="ECO:0000259" key="8">
    <source>
        <dbReference type="Pfam" id="PF00350"/>
    </source>
</evidence>
<evidence type="ECO:0000256" key="4">
    <source>
        <dbReference type="ARBA" id="ARBA00023134"/>
    </source>
</evidence>
<dbReference type="GO" id="GO:0005525">
    <property type="term" value="F:GTP binding"/>
    <property type="evidence" value="ECO:0007669"/>
    <property type="project" value="UniProtKB-KW"/>
</dbReference>
<evidence type="ECO:0000256" key="1">
    <source>
        <dbReference type="ARBA" id="ARBA00004370"/>
    </source>
</evidence>
<dbReference type="RefSeq" id="WP_139448782.1">
    <property type="nucleotide sequence ID" value="NZ_VDMB01000011.1"/>
</dbReference>
<dbReference type="InterPro" id="IPR027417">
    <property type="entry name" value="P-loop_NTPase"/>
</dbReference>
<accession>A0A5S5MFI6</accession>
<dbReference type="PANTHER" id="PTHR10465:SF0">
    <property type="entry name" value="SARCALUMENIN"/>
    <property type="match status" value="1"/>
</dbReference>
<dbReference type="AlphaFoldDB" id="A0A5S5MFI6"/>
<keyword evidence="4" id="KW-0342">GTP-binding</keyword>
<keyword evidence="7" id="KW-0812">Transmembrane</keyword>
<name>A0A5S5MFI6_9BACT</name>
<protein>
    <recommendedName>
        <fullName evidence="8">Dynamin N-terminal domain-containing protein</fullName>
    </recommendedName>
</protein>
<evidence type="ECO:0000256" key="2">
    <source>
        <dbReference type="ARBA" id="ARBA00022741"/>
    </source>
</evidence>
<dbReference type="SUPFAM" id="SSF52540">
    <property type="entry name" value="P-loop containing nucleoside triphosphate hydrolases"/>
    <property type="match status" value="1"/>
</dbReference>
<feature type="domain" description="Dynamin N-terminal" evidence="8">
    <location>
        <begin position="45"/>
        <end position="183"/>
    </location>
</feature>
<dbReference type="GO" id="GO:0003924">
    <property type="term" value="F:GTPase activity"/>
    <property type="evidence" value="ECO:0007669"/>
    <property type="project" value="InterPro"/>
</dbReference>
<dbReference type="InterPro" id="IPR045063">
    <property type="entry name" value="Dynamin_N"/>
</dbReference>
<evidence type="ECO:0000313" key="9">
    <source>
        <dbReference type="EMBL" id="TYT74464.1"/>
    </source>
</evidence>
<keyword evidence="5 7" id="KW-0472">Membrane</keyword>
<evidence type="ECO:0000313" key="10">
    <source>
        <dbReference type="Proteomes" id="UP000321899"/>
    </source>
</evidence>
<keyword evidence="3" id="KW-0378">Hydrolase</keyword>
<dbReference type="OrthoDB" id="1100581at2"/>
<dbReference type="PANTHER" id="PTHR10465">
    <property type="entry name" value="TRANSMEMBRANE GTPASE FZO1"/>
    <property type="match status" value="1"/>
</dbReference>
<organism evidence="9 10">
    <name type="scientific">Desulfobotulus mexicanus</name>
    <dbReference type="NCBI Taxonomy" id="2586642"/>
    <lineage>
        <taxon>Bacteria</taxon>
        <taxon>Pseudomonadati</taxon>
        <taxon>Thermodesulfobacteriota</taxon>
        <taxon>Desulfobacteria</taxon>
        <taxon>Desulfobacterales</taxon>
        <taxon>Desulfobacteraceae</taxon>
        <taxon>Desulfobotulus</taxon>
    </lineage>
</organism>
<evidence type="ECO:0000256" key="5">
    <source>
        <dbReference type="ARBA" id="ARBA00023136"/>
    </source>
</evidence>
<dbReference type="Proteomes" id="UP000321899">
    <property type="component" value="Unassembled WGS sequence"/>
</dbReference>
<dbReference type="InterPro" id="IPR027094">
    <property type="entry name" value="Mitofusin_fam"/>
</dbReference>
<dbReference type="Gene3D" id="3.40.50.300">
    <property type="entry name" value="P-loop containing nucleotide triphosphate hydrolases"/>
    <property type="match status" value="1"/>
</dbReference>
<keyword evidence="6" id="KW-0175">Coiled coil</keyword>